<dbReference type="STRING" id="4999.A0A1Y1UEI7"/>
<evidence type="ECO:0000313" key="4">
    <source>
        <dbReference type="Proteomes" id="UP000193218"/>
    </source>
</evidence>
<dbReference type="Proteomes" id="UP000193218">
    <property type="component" value="Unassembled WGS sequence"/>
</dbReference>
<name>A0A1Y1UEI7_9TREE</name>
<dbReference type="GO" id="GO:0005794">
    <property type="term" value="C:Golgi apparatus"/>
    <property type="evidence" value="ECO:0007669"/>
    <property type="project" value="TreeGrafter"/>
</dbReference>
<sequence length="1007" mass="113485">MLFNVDDFDTVTATAPTPAIAPAAAVRRSRDVERGSSGHIPSSRLLNISSLTSHHLAARRLGRSWTGASQGGEDSHHIMSGLSSLLSDSVEAGPSRPRYSPSSTSGFSGATPGYDPNVANRYAPYPYPSQSPRRKPSFSNHEIDHHDFGSGRNDRTSTLPLLSSLSGPSEILRRRIPHSCSFLLNPRIVAPIAGWILGIYLIHQFLFPLPILDTSSIGIPVDLNGGELYVPPIENDASSAQWVNFHRPSVNVPQREGDDNLDSLDSRWRPFAPLEPPFPFPSLKPTRFLPDHCMSDWFLHGETNCTSEEVGPEERLDAVWFWVNGTDPRWLQQMQKWKVDLNVSTPEKHYRENNELVYSIRSVLAAFPGRIQNAHIVSADFEFNPQDVLLMPDTVLSKLESTVNDPTLAAADSTPIPTYNLKSRTGRPISDRVVHHLITKWRVAQTPTWLDFSKRDFSSPHHPFVEPSRYSRIDHRGPMTLKEMNYPFLRYATHSETFHVPSAMELDRGVAQSADLEFRSDALPTFNSMAIESKVAWVPGLSDIVMTLNDDFFVLRGQAVSDFYSPFHGTILRFDMTYGMQVPARLDPELITEPGENGGLFHANYLLSQRFPDRSRHYAAHVPKVISREIQNELGIMFKDKLFISGEKRFREMALGDGDIQTLWMNLHLRVSRCQIQRRDSHADNGGWAQIERWREALLWTYVVANLGTKNGDGMWGPAARRSLHDLFGLQPEEQKDDHLQVLVRKGNRDTMKNRLLEKHLEQAGWELPKTTSMLFSSMDGHVPLLIKPGSRANPNLQCTIDFAQCFGSFWTKRKEIPAENMFKHLAFEEPECGDCMIMALVSASGSLGLSAFFPPPERTVKVHSSTVVTVDEEDLAPPHLPLTPTWQEADFSIQNVLRQTARGDDSVQLDKWCMKLLSRYIYATGRSNARFHQLLGPGGAKSTFRTLDRSATLAFVGINDDIVTGYEDVRRQMGEWFEKKWPAKAVWERGWDRKVHWAEDGAAAAV</sequence>
<evidence type="ECO:0000256" key="2">
    <source>
        <dbReference type="SAM" id="MobiDB-lite"/>
    </source>
</evidence>
<dbReference type="InterPro" id="IPR047141">
    <property type="entry name" value="Stealth"/>
</dbReference>
<evidence type="ECO:0000313" key="3">
    <source>
        <dbReference type="EMBL" id="ORX35916.1"/>
    </source>
</evidence>
<keyword evidence="4" id="KW-1185">Reference proteome</keyword>
<dbReference type="EMBL" id="NBSH01000009">
    <property type="protein sequence ID" value="ORX35916.1"/>
    <property type="molecule type" value="Genomic_DNA"/>
</dbReference>
<gene>
    <name evidence="3" type="ORF">BD324DRAFT_629532</name>
</gene>
<comment type="caution">
    <text evidence="3">The sequence shown here is derived from an EMBL/GenBank/DDBJ whole genome shotgun (WGS) entry which is preliminary data.</text>
</comment>
<feature type="compositionally biased region" description="Basic and acidic residues" evidence="2">
    <location>
        <begin position="141"/>
        <end position="155"/>
    </location>
</feature>
<dbReference type="PANTHER" id="PTHR24045:SF0">
    <property type="entry name" value="N-ACETYLGLUCOSAMINE-1-PHOSPHOTRANSFERASE SUBUNITS ALPHA_BETA"/>
    <property type="match status" value="1"/>
</dbReference>
<accession>A0A1Y1UEI7</accession>
<protein>
    <submittedName>
        <fullName evidence="3">Uncharacterized protein</fullName>
    </submittedName>
</protein>
<dbReference type="OrthoDB" id="263283at2759"/>
<feature type="region of interest" description="Disordered" evidence="2">
    <location>
        <begin position="87"/>
        <end position="155"/>
    </location>
</feature>
<dbReference type="AlphaFoldDB" id="A0A1Y1UEI7"/>
<proteinExistence type="predicted"/>
<feature type="compositionally biased region" description="Low complexity" evidence="2">
    <location>
        <begin position="94"/>
        <end position="105"/>
    </location>
</feature>
<dbReference type="GO" id="GO:0046835">
    <property type="term" value="P:carbohydrate phosphorylation"/>
    <property type="evidence" value="ECO:0007669"/>
    <property type="project" value="TreeGrafter"/>
</dbReference>
<dbReference type="GeneID" id="33558028"/>
<reference evidence="3 4" key="1">
    <citation type="submission" date="2017-03" db="EMBL/GenBank/DDBJ databases">
        <title>Widespread Adenine N6-methylation of Active Genes in Fungi.</title>
        <authorList>
            <consortium name="DOE Joint Genome Institute"/>
            <person name="Mondo S.J."/>
            <person name="Dannebaum R.O."/>
            <person name="Kuo R.C."/>
            <person name="Louie K.B."/>
            <person name="Bewick A.J."/>
            <person name="Labutti K."/>
            <person name="Haridas S."/>
            <person name="Kuo A."/>
            <person name="Salamov A."/>
            <person name="Ahrendt S.R."/>
            <person name="Lau R."/>
            <person name="Bowen B.P."/>
            <person name="Lipzen A."/>
            <person name="Sullivan W."/>
            <person name="Andreopoulos W.B."/>
            <person name="Clum A."/>
            <person name="Lindquist E."/>
            <person name="Daum C."/>
            <person name="Northen T.R."/>
            <person name="Ramamoorthy G."/>
            <person name="Schmitz R.J."/>
            <person name="Gryganskyi A."/>
            <person name="Culley D."/>
            <person name="Magnuson J."/>
            <person name="James T.Y."/>
            <person name="O'Malley M.A."/>
            <person name="Stajich J.E."/>
            <person name="Spatafora J.W."/>
            <person name="Visel A."/>
            <person name="Grigoriev I.V."/>
        </authorList>
    </citation>
    <scope>NUCLEOTIDE SEQUENCE [LARGE SCALE GENOMIC DNA]</scope>
    <source>
        <strain evidence="3 4">NRRL Y-17943</strain>
    </source>
</reference>
<dbReference type="RefSeq" id="XP_021870045.1">
    <property type="nucleotide sequence ID" value="XM_022016219.1"/>
</dbReference>
<organism evidence="3 4">
    <name type="scientific">Kockovaella imperatae</name>
    <dbReference type="NCBI Taxonomy" id="4999"/>
    <lineage>
        <taxon>Eukaryota</taxon>
        <taxon>Fungi</taxon>
        <taxon>Dikarya</taxon>
        <taxon>Basidiomycota</taxon>
        <taxon>Agaricomycotina</taxon>
        <taxon>Tremellomycetes</taxon>
        <taxon>Tremellales</taxon>
        <taxon>Cuniculitremaceae</taxon>
        <taxon>Kockovaella</taxon>
    </lineage>
</organism>
<keyword evidence="1" id="KW-0808">Transferase</keyword>
<dbReference type="InParanoid" id="A0A1Y1UEI7"/>
<evidence type="ECO:0000256" key="1">
    <source>
        <dbReference type="ARBA" id="ARBA00022679"/>
    </source>
</evidence>
<dbReference type="PANTHER" id="PTHR24045">
    <property type="match status" value="1"/>
</dbReference>
<dbReference type="GO" id="GO:0003976">
    <property type="term" value="F:UDP-N-acetylglucosamine-lysosomal-enzyme N-acetylglucosaminephosphotransferase activity"/>
    <property type="evidence" value="ECO:0007669"/>
    <property type="project" value="TreeGrafter"/>
</dbReference>